<evidence type="ECO:0000313" key="1">
    <source>
        <dbReference type="EMBL" id="ODM87666.1"/>
    </source>
</evidence>
<reference evidence="1 2" key="1">
    <citation type="journal article" date="2016" name="Genome Biol. Evol.">
        <title>Gene Family Evolution Reflects Adaptation to Soil Environmental Stressors in the Genome of the Collembolan Orchesella cincta.</title>
        <authorList>
            <person name="Faddeeva-Vakhrusheva A."/>
            <person name="Derks M.F."/>
            <person name="Anvar S.Y."/>
            <person name="Agamennone V."/>
            <person name="Suring W."/>
            <person name="Smit S."/>
            <person name="van Straalen N.M."/>
            <person name="Roelofs D."/>
        </authorList>
    </citation>
    <scope>NUCLEOTIDE SEQUENCE [LARGE SCALE GENOMIC DNA]</scope>
    <source>
        <tissue evidence="1">Mixed pool</tissue>
    </source>
</reference>
<name>A0A1D2M3Z0_ORCCI</name>
<evidence type="ECO:0000313" key="2">
    <source>
        <dbReference type="Proteomes" id="UP000094527"/>
    </source>
</evidence>
<organism evidence="1 2">
    <name type="scientific">Orchesella cincta</name>
    <name type="common">Springtail</name>
    <name type="synonym">Podura cincta</name>
    <dbReference type="NCBI Taxonomy" id="48709"/>
    <lineage>
        <taxon>Eukaryota</taxon>
        <taxon>Metazoa</taxon>
        <taxon>Ecdysozoa</taxon>
        <taxon>Arthropoda</taxon>
        <taxon>Hexapoda</taxon>
        <taxon>Collembola</taxon>
        <taxon>Entomobryomorpha</taxon>
        <taxon>Entomobryoidea</taxon>
        <taxon>Orchesellidae</taxon>
        <taxon>Orchesellinae</taxon>
        <taxon>Orchesella</taxon>
    </lineage>
</organism>
<proteinExistence type="predicted"/>
<sequence length="103" mass="11537">MICCDQTQPLGLSVLDVDNTKLFVSASSMGVQCHFTRDFLKMPTLVYETRTTRSQFLLVELSIKSEIISGSMIMPAKLPIFYLSYEIQGVQLRYLPIPGGAWG</sequence>
<gene>
    <name evidence="1" type="ORF">Ocin01_19014</name>
</gene>
<dbReference type="Proteomes" id="UP000094527">
    <property type="component" value="Unassembled WGS sequence"/>
</dbReference>
<comment type="caution">
    <text evidence="1">The sequence shown here is derived from an EMBL/GenBank/DDBJ whole genome shotgun (WGS) entry which is preliminary data.</text>
</comment>
<protein>
    <submittedName>
        <fullName evidence="1">Uncharacterized protein</fullName>
    </submittedName>
</protein>
<accession>A0A1D2M3Z0</accession>
<dbReference type="AlphaFoldDB" id="A0A1D2M3Z0"/>
<dbReference type="EMBL" id="LJIJ01004879">
    <property type="protein sequence ID" value="ODM87666.1"/>
    <property type="molecule type" value="Genomic_DNA"/>
</dbReference>
<keyword evidence="2" id="KW-1185">Reference proteome</keyword>